<gene>
    <name evidence="1" type="ORF">C8N34_108237</name>
</gene>
<protein>
    <submittedName>
        <fullName evidence="1">Uncharacterized protein</fullName>
    </submittedName>
</protein>
<organism evidence="1 2">
    <name type="scientific">Gemmobacter caeni</name>
    <dbReference type="NCBI Taxonomy" id="589035"/>
    <lineage>
        <taxon>Bacteria</taxon>
        <taxon>Pseudomonadati</taxon>
        <taxon>Pseudomonadota</taxon>
        <taxon>Alphaproteobacteria</taxon>
        <taxon>Rhodobacterales</taxon>
        <taxon>Paracoccaceae</taxon>
        <taxon>Gemmobacter</taxon>
    </lineage>
</organism>
<keyword evidence="2" id="KW-1185">Reference proteome</keyword>
<dbReference type="EMBL" id="QBKP01000008">
    <property type="protein sequence ID" value="PTX49127.1"/>
    <property type="molecule type" value="Genomic_DNA"/>
</dbReference>
<dbReference type="AlphaFoldDB" id="A0A2T6AZ90"/>
<dbReference type="Proteomes" id="UP000244224">
    <property type="component" value="Unassembled WGS sequence"/>
</dbReference>
<comment type="caution">
    <text evidence="1">The sequence shown here is derived from an EMBL/GenBank/DDBJ whole genome shotgun (WGS) entry which is preliminary data.</text>
</comment>
<evidence type="ECO:0000313" key="2">
    <source>
        <dbReference type="Proteomes" id="UP000244224"/>
    </source>
</evidence>
<dbReference type="RefSeq" id="WP_422387682.1">
    <property type="nucleotide sequence ID" value="NZ_QBKP01000008.1"/>
</dbReference>
<sequence length="103" mass="12057">MIRVCEETRRRIRVAVAAWAYERHADPIMSDAEYDALARSIDLDRSTANSEMDNWFALNFEPHTGAWVWGHPDREGLDRVYRGLRSRSHQRNVPALHLWLVTP</sequence>
<name>A0A2T6AZ90_9RHOB</name>
<proteinExistence type="predicted"/>
<evidence type="ECO:0000313" key="1">
    <source>
        <dbReference type="EMBL" id="PTX49127.1"/>
    </source>
</evidence>
<reference evidence="1 2" key="1">
    <citation type="submission" date="2018-04" db="EMBL/GenBank/DDBJ databases">
        <title>Genomic Encyclopedia of Archaeal and Bacterial Type Strains, Phase II (KMG-II): from individual species to whole genera.</title>
        <authorList>
            <person name="Goeker M."/>
        </authorList>
    </citation>
    <scope>NUCLEOTIDE SEQUENCE [LARGE SCALE GENOMIC DNA]</scope>
    <source>
        <strain evidence="1 2">DSM 21823</strain>
    </source>
</reference>
<accession>A0A2T6AZ90</accession>